<comment type="caution">
    <text evidence="1">The sequence shown here is derived from an EMBL/GenBank/DDBJ whole genome shotgun (WGS) entry which is preliminary data.</text>
</comment>
<gene>
    <name evidence="1" type="ORF">CDAR_316671</name>
</gene>
<dbReference type="EMBL" id="BPLQ01011427">
    <property type="protein sequence ID" value="GIY57854.1"/>
    <property type="molecule type" value="Genomic_DNA"/>
</dbReference>
<accession>A0AAV4UJG4</accession>
<dbReference type="Proteomes" id="UP001054837">
    <property type="component" value="Unassembled WGS sequence"/>
</dbReference>
<reference evidence="1 2" key="1">
    <citation type="submission" date="2021-06" db="EMBL/GenBank/DDBJ databases">
        <title>Caerostris darwini draft genome.</title>
        <authorList>
            <person name="Kono N."/>
            <person name="Arakawa K."/>
        </authorList>
    </citation>
    <scope>NUCLEOTIDE SEQUENCE [LARGE SCALE GENOMIC DNA]</scope>
</reference>
<keyword evidence="2" id="KW-1185">Reference proteome</keyword>
<sequence length="134" mass="15395">MVKHSLKFHSFKWPSLAINYLANLSSTTNDFRNDTHLYSTPYKLNPIPYPNDFKGCVGGDSWMNRSQWGARHVLRGCEKEGVYPLIIRTKGSMRKSSIRREGGVVNPLKMFRRMIFDRMGHRSESGEGLAIVFV</sequence>
<evidence type="ECO:0000313" key="1">
    <source>
        <dbReference type="EMBL" id="GIY57854.1"/>
    </source>
</evidence>
<protein>
    <submittedName>
        <fullName evidence="1">Uncharacterized protein</fullName>
    </submittedName>
</protein>
<proteinExistence type="predicted"/>
<name>A0AAV4UJG4_9ARAC</name>
<organism evidence="1 2">
    <name type="scientific">Caerostris darwini</name>
    <dbReference type="NCBI Taxonomy" id="1538125"/>
    <lineage>
        <taxon>Eukaryota</taxon>
        <taxon>Metazoa</taxon>
        <taxon>Ecdysozoa</taxon>
        <taxon>Arthropoda</taxon>
        <taxon>Chelicerata</taxon>
        <taxon>Arachnida</taxon>
        <taxon>Araneae</taxon>
        <taxon>Araneomorphae</taxon>
        <taxon>Entelegynae</taxon>
        <taxon>Araneoidea</taxon>
        <taxon>Araneidae</taxon>
        <taxon>Caerostris</taxon>
    </lineage>
</organism>
<dbReference type="AlphaFoldDB" id="A0AAV4UJG4"/>
<evidence type="ECO:0000313" key="2">
    <source>
        <dbReference type="Proteomes" id="UP001054837"/>
    </source>
</evidence>